<dbReference type="Gene3D" id="3.40.30.10">
    <property type="entry name" value="Glutaredoxin"/>
    <property type="match status" value="1"/>
</dbReference>
<comment type="caution">
    <text evidence="2">The sequence shown here is derived from an EMBL/GenBank/DDBJ whole genome shotgun (WGS) entry which is preliminary data.</text>
</comment>
<dbReference type="RefSeq" id="WP_237601583.1">
    <property type="nucleotide sequence ID" value="NZ_JAIRBA010000002.1"/>
</dbReference>
<dbReference type="GO" id="GO:0005975">
    <property type="term" value="P:carbohydrate metabolic process"/>
    <property type="evidence" value="ECO:0007669"/>
    <property type="project" value="InterPro"/>
</dbReference>
<organism evidence="2 3">
    <name type="scientific">Aequorivita vitellina</name>
    <dbReference type="NCBI Taxonomy" id="2874475"/>
    <lineage>
        <taxon>Bacteria</taxon>
        <taxon>Pseudomonadati</taxon>
        <taxon>Bacteroidota</taxon>
        <taxon>Flavobacteriia</taxon>
        <taxon>Flavobacteriales</taxon>
        <taxon>Flavobacteriaceae</taxon>
        <taxon>Aequorivita</taxon>
    </lineage>
</organism>
<dbReference type="PROSITE" id="PS51257">
    <property type="entry name" value="PROKAR_LIPOPROTEIN"/>
    <property type="match status" value="1"/>
</dbReference>
<dbReference type="Pfam" id="PF03190">
    <property type="entry name" value="Thioredox_DsbH"/>
    <property type="match status" value="1"/>
</dbReference>
<feature type="domain" description="Spermatogenesis-associated protein 20-like TRX" evidence="1">
    <location>
        <begin position="30"/>
        <end position="184"/>
    </location>
</feature>
<evidence type="ECO:0000259" key="1">
    <source>
        <dbReference type="Pfam" id="PF03190"/>
    </source>
</evidence>
<sequence length="704" mass="81056">MRLIFTLFVLQILIGCNSSTKNTLETPKHTNDLITETSPYLLQHAHNPVNWKPYGQAALQQAKKEKKLIVISIGYAACHWCHVMEHESFEDSTVAAVMNKNFISVKVDREERPDVDQTYINAVQLMTGSAGWPLNVVTLPDGRPVWGGTYFKKNDWINALEQIQEVYNTEPEKLLAYANRLEEGIKSMDLIHLNTNEISFKDFSTAQIITDWSQKFDTKNGGFRGAPKFMMPNNLQFLLRKAVVQNDTQLLNFVTLTLNKMAYGGLYDQIGGGFSRYSTDEKWHVPHFEKMLYDNAQLVSLYSNAFLITKNPLYKEIVEETLNFITTDLTDEEGGFYSSLDADSKDENGNLQEGAFYVFTSEELQAQLKDDFNIFKEYYNVNSYGKWENNHYVLIRKKTDAEIIKEFGLTSEAFQQKKKNWKKTLLTYRNKRHKPRLDDKTLTSWNALMLKGYADAYKAFGNKEYLNAALKNAAFISEKQLQKNGALFHNFKNGKSNINGFLEDYAFTIEAFIDLYQITLDEKWLNLSKKMADYTRVNFFDSEKHMFYFTSKEDPAIVTRSFEYRDNVIPASNSVMAKNLFLLSKYFEETGFDEISHQMLKNVSEEIKQYPSGFSNWLDLLLNFKNGFYEVVVVGEAAPKIVKELNTNYLPNIIIAGSQSEKDGPLFENRFVPGETLIYVCENNTCKLPVTETKIAIKSLNKKE</sequence>
<dbReference type="PANTHER" id="PTHR42899">
    <property type="entry name" value="SPERMATOGENESIS-ASSOCIATED PROTEIN 20"/>
    <property type="match status" value="1"/>
</dbReference>
<dbReference type="EMBL" id="JAIRBA010000002">
    <property type="protein sequence ID" value="MCG2417770.1"/>
    <property type="molecule type" value="Genomic_DNA"/>
</dbReference>
<dbReference type="Gene3D" id="1.50.10.10">
    <property type="match status" value="1"/>
</dbReference>
<dbReference type="PIRSF" id="PIRSF006402">
    <property type="entry name" value="UCP006402_thioredoxin"/>
    <property type="match status" value="1"/>
</dbReference>
<name>A0A9X1U0K4_9FLAO</name>
<reference evidence="2" key="1">
    <citation type="submission" date="2021-09" db="EMBL/GenBank/DDBJ databases">
        <title>Genome of Aequorivita sp. strain F47161.</title>
        <authorList>
            <person name="Wang Y."/>
        </authorList>
    </citation>
    <scope>NUCLEOTIDE SEQUENCE</scope>
    <source>
        <strain evidence="2">F47161</strain>
    </source>
</reference>
<dbReference type="InterPro" id="IPR008928">
    <property type="entry name" value="6-hairpin_glycosidase_sf"/>
</dbReference>
<keyword evidence="3" id="KW-1185">Reference proteome</keyword>
<dbReference type="PANTHER" id="PTHR42899:SF1">
    <property type="entry name" value="SPERMATOGENESIS-ASSOCIATED PROTEIN 20"/>
    <property type="match status" value="1"/>
</dbReference>
<accession>A0A9X1U0K4</accession>
<dbReference type="InterPro" id="IPR024705">
    <property type="entry name" value="Ssp411"/>
</dbReference>
<dbReference type="InterPro" id="IPR012341">
    <property type="entry name" value="6hp_glycosidase-like_sf"/>
</dbReference>
<dbReference type="Proteomes" id="UP001139461">
    <property type="component" value="Unassembled WGS sequence"/>
</dbReference>
<dbReference type="InterPro" id="IPR036249">
    <property type="entry name" value="Thioredoxin-like_sf"/>
</dbReference>
<dbReference type="SUPFAM" id="SSF52833">
    <property type="entry name" value="Thioredoxin-like"/>
    <property type="match status" value="1"/>
</dbReference>
<dbReference type="InterPro" id="IPR004879">
    <property type="entry name" value="Ssp411-like_TRX"/>
</dbReference>
<dbReference type="CDD" id="cd02955">
    <property type="entry name" value="SSP411"/>
    <property type="match status" value="1"/>
</dbReference>
<evidence type="ECO:0000313" key="3">
    <source>
        <dbReference type="Proteomes" id="UP001139461"/>
    </source>
</evidence>
<proteinExistence type="predicted"/>
<gene>
    <name evidence="2" type="ORF">K8089_01965</name>
</gene>
<evidence type="ECO:0000313" key="2">
    <source>
        <dbReference type="EMBL" id="MCG2417770.1"/>
    </source>
</evidence>
<dbReference type="SUPFAM" id="SSF48208">
    <property type="entry name" value="Six-hairpin glycosidases"/>
    <property type="match status" value="1"/>
</dbReference>
<protein>
    <submittedName>
        <fullName evidence="2">Thioredoxin domain-containing protein</fullName>
    </submittedName>
</protein>
<dbReference type="Gene3D" id="1.50.10.20">
    <property type="match status" value="1"/>
</dbReference>
<dbReference type="AlphaFoldDB" id="A0A9X1U0K4"/>